<dbReference type="RefSeq" id="WP_179670653.1">
    <property type="nucleotide sequence ID" value="NZ_OBMR01000003.1"/>
</dbReference>
<accession>A0A285RRL8</accession>
<protein>
    <submittedName>
        <fullName evidence="1">Uncharacterized protein</fullName>
    </submittedName>
</protein>
<reference evidence="1 2" key="1">
    <citation type="submission" date="2017-08" db="EMBL/GenBank/DDBJ databases">
        <authorList>
            <person name="de Groot N.N."/>
        </authorList>
    </citation>
    <scope>NUCLEOTIDE SEQUENCE [LARGE SCALE GENOMIC DNA]</scope>
    <source>
        <strain evidence="1 2">DSM 9787</strain>
    </source>
</reference>
<gene>
    <name evidence="1" type="ORF">SAMN02910411_1103</name>
</gene>
<dbReference type="EMBL" id="OBMR01000003">
    <property type="protein sequence ID" value="SOB96524.1"/>
    <property type="molecule type" value="Genomic_DNA"/>
</dbReference>
<proteinExistence type="predicted"/>
<name>A0A285RRL8_9FIRM</name>
<evidence type="ECO:0000313" key="1">
    <source>
        <dbReference type="EMBL" id="SOB96524.1"/>
    </source>
</evidence>
<dbReference type="Proteomes" id="UP000219563">
    <property type="component" value="Unassembled WGS sequence"/>
</dbReference>
<evidence type="ECO:0000313" key="2">
    <source>
        <dbReference type="Proteomes" id="UP000219563"/>
    </source>
</evidence>
<dbReference type="AlphaFoldDB" id="A0A285RRL8"/>
<organism evidence="1 2">
    <name type="scientific">Pseudobutyrivibrio ruminis DSM 9787</name>
    <dbReference type="NCBI Taxonomy" id="1123011"/>
    <lineage>
        <taxon>Bacteria</taxon>
        <taxon>Bacillati</taxon>
        <taxon>Bacillota</taxon>
        <taxon>Clostridia</taxon>
        <taxon>Lachnospirales</taxon>
        <taxon>Lachnospiraceae</taxon>
        <taxon>Pseudobutyrivibrio</taxon>
    </lineage>
</organism>
<sequence length="46" mass="5399">MEFELKNVEATTRRLMEFQKGLHSVMAAKGKKKESVIKRLNAYKQM</sequence>